<feature type="domain" description="Nephrocystin 3-like N-terminal" evidence="4">
    <location>
        <begin position="465"/>
        <end position="638"/>
    </location>
</feature>
<evidence type="ECO:0000256" key="1">
    <source>
        <dbReference type="ARBA" id="ARBA00007920"/>
    </source>
</evidence>
<accession>A0A3D8Q814</accession>
<name>A0A3D8Q814_9HELO</name>
<keyword evidence="6" id="KW-1185">Reference proteome</keyword>
<dbReference type="Proteomes" id="UP000256328">
    <property type="component" value="Unassembled WGS sequence"/>
</dbReference>
<dbReference type="PANTHER" id="PTHR10039:SF5">
    <property type="entry name" value="NACHT DOMAIN-CONTAINING PROTEIN"/>
    <property type="match status" value="1"/>
</dbReference>
<proteinExistence type="inferred from homology"/>
<dbReference type="InterPro" id="IPR029058">
    <property type="entry name" value="AB_hydrolase_fold"/>
</dbReference>
<comment type="caution">
    <text evidence="5">The sequence shown here is derived from an EMBL/GenBank/DDBJ whole genome shotgun (WGS) entry which is preliminary data.</text>
</comment>
<evidence type="ECO:0000259" key="3">
    <source>
        <dbReference type="Pfam" id="PF05057"/>
    </source>
</evidence>
<evidence type="ECO:0000313" key="6">
    <source>
        <dbReference type="Proteomes" id="UP000256328"/>
    </source>
</evidence>
<evidence type="ECO:0008006" key="7">
    <source>
        <dbReference type="Google" id="ProtNLM"/>
    </source>
</evidence>
<evidence type="ECO:0000313" key="5">
    <source>
        <dbReference type="EMBL" id="RDW57768.1"/>
    </source>
</evidence>
<dbReference type="InterPro" id="IPR027417">
    <property type="entry name" value="P-loop_NTPase"/>
</dbReference>
<dbReference type="SUPFAM" id="SSF52540">
    <property type="entry name" value="P-loop containing nucleoside triphosphate hydrolases"/>
    <property type="match status" value="1"/>
</dbReference>
<evidence type="ECO:0000259" key="4">
    <source>
        <dbReference type="Pfam" id="PF24883"/>
    </source>
</evidence>
<dbReference type="EMBL" id="PDLN01000022">
    <property type="protein sequence ID" value="RDW57768.1"/>
    <property type="molecule type" value="Genomic_DNA"/>
</dbReference>
<protein>
    <recommendedName>
        <fullName evidence="7">NACHT domain-containing protein</fullName>
    </recommendedName>
</protein>
<dbReference type="Gene3D" id="3.40.50.1820">
    <property type="entry name" value="alpha/beta hydrolase"/>
    <property type="match status" value="1"/>
</dbReference>
<dbReference type="Pfam" id="PF05057">
    <property type="entry name" value="DUF676"/>
    <property type="match status" value="1"/>
</dbReference>
<comment type="similarity">
    <text evidence="1">Belongs to the putative lipase ROG1 family.</text>
</comment>
<organism evidence="5 6">
    <name type="scientific">Coleophoma crateriformis</name>
    <dbReference type="NCBI Taxonomy" id="565419"/>
    <lineage>
        <taxon>Eukaryota</taxon>
        <taxon>Fungi</taxon>
        <taxon>Dikarya</taxon>
        <taxon>Ascomycota</taxon>
        <taxon>Pezizomycotina</taxon>
        <taxon>Leotiomycetes</taxon>
        <taxon>Helotiales</taxon>
        <taxon>Dermateaceae</taxon>
        <taxon>Coleophoma</taxon>
    </lineage>
</organism>
<dbReference type="OrthoDB" id="5086500at2759"/>
<feature type="domain" description="DUF676" evidence="3">
    <location>
        <begin position="202"/>
        <end position="267"/>
    </location>
</feature>
<dbReference type="InterPro" id="IPR007751">
    <property type="entry name" value="DUF676_lipase-like"/>
</dbReference>
<dbReference type="SUPFAM" id="SSF53474">
    <property type="entry name" value="alpha/beta-Hydrolases"/>
    <property type="match status" value="1"/>
</dbReference>
<dbReference type="Pfam" id="PF24883">
    <property type="entry name" value="NPHP3_N"/>
    <property type="match status" value="1"/>
</dbReference>
<dbReference type="PANTHER" id="PTHR10039">
    <property type="entry name" value="AMELOGENIN"/>
    <property type="match status" value="1"/>
</dbReference>
<evidence type="ECO:0000256" key="2">
    <source>
        <dbReference type="ARBA" id="ARBA00022737"/>
    </source>
</evidence>
<keyword evidence="2" id="KW-0677">Repeat</keyword>
<dbReference type="AlphaFoldDB" id="A0A3D8Q814"/>
<dbReference type="Gene3D" id="3.40.50.300">
    <property type="entry name" value="P-loop containing nucleotide triphosphate hydrolases"/>
    <property type="match status" value="1"/>
</dbReference>
<reference evidence="5 6" key="1">
    <citation type="journal article" date="2018" name="IMA Fungus">
        <title>IMA Genome-F 9: Draft genome sequence of Annulohypoxylon stygium, Aspergillus mulundensis, Berkeleyomyces basicola (syn. Thielaviopsis basicola), Ceratocystis smalleyi, two Cercospora beticola strains, Coleophoma cylindrospora, Fusarium fracticaudum, Phialophora cf. hyalina, and Morchella septimelata.</title>
        <authorList>
            <person name="Wingfield B.D."/>
            <person name="Bills G.F."/>
            <person name="Dong Y."/>
            <person name="Huang W."/>
            <person name="Nel W.J."/>
            <person name="Swalarsk-Parry B.S."/>
            <person name="Vaghefi N."/>
            <person name="Wilken P.M."/>
            <person name="An Z."/>
            <person name="de Beer Z.W."/>
            <person name="De Vos L."/>
            <person name="Chen L."/>
            <person name="Duong T.A."/>
            <person name="Gao Y."/>
            <person name="Hammerbacher A."/>
            <person name="Kikkert J.R."/>
            <person name="Li Y."/>
            <person name="Li H."/>
            <person name="Li K."/>
            <person name="Li Q."/>
            <person name="Liu X."/>
            <person name="Ma X."/>
            <person name="Naidoo K."/>
            <person name="Pethybridge S.J."/>
            <person name="Sun J."/>
            <person name="Steenkamp E.T."/>
            <person name="van der Nest M.A."/>
            <person name="van Wyk S."/>
            <person name="Wingfield M.J."/>
            <person name="Xiong C."/>
            <person name="Yue Q."/>
            <person name="Zhang X."/>
        </authorList>
    </citation>
    <scope>NUCLEOTIDE SEQUENCE [LARGE SCALE GENOMIC DNA]</scope>
    <source>
        <strain evidence="5 6">BP5796</strain>
    </source>
</reference>
<gene>
    <name evidence="5" type="ORF">BP5796_12569</name>
</gene>
<sequence>MDTYLFTLLQVSATLLALALALGWATSRLYSPHRNIAKPLFDGPEKTYRVTQIPYVFDRQSFLAALTSALSLDPSSATLYSFATDPSSPGNVTDRAATVSFVLPTPTLDKDIAKAAKSARIVLAGQEAFPEATVCIDKDFDGFTPLSPIENDNAYEMDCIAIHGWGGHPFGSYRASHNKSYMWLRDDIAKRIPKIRVWLYGYGTNLSDNSTIEDVDTFADTLTNLLRTFRARGDDLAKPLIFIAHSLGGLVLKQAVVSMSNSAKQIDQLNLQCIYGALFFGVPSRGLLAKDIREMVQDGPQGHILSLLDKDFGFRHKQKQHQEFCTAFPYKTSKIIQFFETRQSPSLIQNDVTKRWERSGPQKLFVTPESATCGRHWETGNNYHVNIETDHSGLVKFEQNDRVWYPKVKGVLEEFAGEAGHTIRARLLLQDPTDLSEEQNACLESLRFPSMDNREKSVVLPASNTFPWIWDEEIGFSEWIQNMEPVFWIHGKPGSGKSTLLMEILKQCKQWHPRKLIIRYFFNGRGSEDEYSLDGFFRSTITQLLRRNRHAFQSVLPEFRKRMADLKKSGMKHISWDRETLAEMFQDIVVQTSQHEILFFLDALDECSEIRDLLDYMKTLAKTAGDQSSVIKICCSGRPDSHIMSHLQHYPGLALHRHNTKDISQYVQDSLQKFNIRDNFENNEAQRHEENGLLDEIMKHAHGVFLWAKLVLNELHELYEEGGNFREMQKVVQAIPKDLEELYIHMVERIKPDHLYEGQILLKIVLHAKRSLSLSELQTLYMLGLEVQSPLKELELQPDSTYMRRIQSRCGGLLEQIPDTGDIQFIHRTVQDFIQSQKYQKYRAKDGTEPNGDLLMLEGCIRSLERGVNTKGTKTTRELTEIPGMYNVA</sequence>
<dbReference type="InterPro" id="IPR056884">
    <property type="entry name" value="NPHP3-like_N"/>
</dbReference>